<dbReference type="GO" id="GO:0005634">
    <property type="term" value="C:nucleus"/>
    <property type="evidence" value="ECO:0007669"/>
    <property type="project" value="UniProtKB-SubCell"/>
</dbReference>
<dbReference type="InterPro" id="IPR036879">
    <property type="entry name" value="TF_MADSbox_sf"/>
</dbReference>
<dbReference type="EMBL" id="JAUUTY010000007">
    <property type="protein sequence ID" value="KAK1612605.1"/>
    <property type="molecule type" value="Genomic_DNA"/>
</dbReference>
<dbReference type="InterPro" id="IPR033896">
    <property type="entry name" value="MEF2-like_N"/>
</dbReference>
<dbReference type="SMART" id="SM00432">
    <property type="entry name" value="MADS"/>
    <property type="match status" value="1"/>
</dbReference>
<feature type="domain" description="K-box" evidence="8">
    <location>
        <begin position="130"/>
        <end position="220"/>
    </location>
</feature>
<organism evidence="9 10">
    <name type="scientific">Lolium multiflorum</name>
    <name type="common">Italian ryegrass</name>
    <name type="synonym">Lolium perenne subsp. multiflorum</name>
    <dbReference type="NCBI Taxonomy" id="4521"/>
    <lineage>
        <taxon>Eukaryota</taxon>
        <taxon>Viridiplantae</taxon>
        <taxon>Streptophyta</taxon>
        <taxon>Embryophyta</taxon>
        <taxon>Tracheophyta</taxon>
        <taxon>Spermatophyta</taxon>
        <taxon>Magnoliopsida</taxon>
        <taxon>Liliopsida</taxon>
        <taxon>Poales</taxon>
        <taxon>Poaceae</taxon>
        <taxon>BOP clade</taxon>
        <taxon>Pooideae</taxon>
        <taxon>Poodae</taxon>
        <taxon>Poeae</taxon>
        <taxon>Poeae Chloroplast Group 2 (Poeae type)</taxon>
        <taxon>Loliodinae</taxon>
        <taxon>Loliinae</taxon>
        <taxon>Lolium</taxon>
    </lineage>
</organism>
<evidence type="ECO:0000256" key="6">
    <source>
        <dbReference type="SAM" id="Coils"/>
    </source>
</evidence>
<evidence type="ECO:0000259" key="7">
    <source>
        <dbReference type="PROSITE" id="PS50066"/>
    </source>
</evidence>
<evidence type="ECO:0000256" key="3">
    <source>
        <dbReference type="ARBA" id="ARBA00023125"/>
    </source>
</evidence>
<keyword evidence="6" id="KW-0175">Coiled coil</keyword>
<keyword evidence="4" id="KW-0804">Transcription</keyword>
<sequence>MGRGKVVVKRIENKVNRQVTFSKRRGGLLKKAHELAVLCDAHVGVIVFSARGKLFEYCSPLTRHVPSVYSPHSTFIAILESAFSSINFGIKLAKCNSDIFTFDFLSWSELIQRYDSISNAQHQETNHDDDQQMSVEIARLRRECDQLKANIRRQTGQDLASVNTDELDNLQKQLESALGKIRDRKDELLNQQLDESRRKVHILEDHNRRLRQMINEGGHHRSSVEAPLVAAVDMASPATAFGGFFPEVEEFSTSLQLQLWPQQLPTVQGFRLQDHSLRQW</sequence>
<dbReference type="Pfam" id="PF00319">
    <property type="entry name" value="SRF-TF"/>
    <property type="match status" value="1"/>
</dbReference>
<dbReference type="PROSITE" id="PS50066">
    <property type="entry name" value="MADS_BOX_2"/>
    <property type="match status" value="1"/>
</dbReference>
<protein>
    <submittedName>
        <fullName evidence="9">Uncharacterized protein</fullName>
    </submittedName>
</protein>
<dbReference type="AlphaFoldDB" id="A0AAD8VPT8"/>
<reference evidence="9" key="1">
    <citation type="submission" date="2023-07" db="EMBL/GenBank/DDBJ databases">
        <title>A chromosome-level genome assembly of Lolium multiflorum.</title>
        <authorList>
            <person name="Chen Y."/>
            <person name="Copetti D."/>
            <person name="Kolliker R."/>
            <person name="Studer B."/>
        </authorList>
    </citation>
    <scope>NUCLEOTIDE SEQUENCE</scope>
    <source>
        <strain evidence="9">02402/16</strain>
        <tissue evidence="9">Leaf</tissue>
    </source>
</reference>
<evidence type="ECO:0000259" key="8">
    <source>
        <dbReference type="PROSITE" id="PS51297"/>
    </source>
</evidence>
<dbReference type="GO" id="GO:0046983">
    <property type="term" value="F:protein dimerization activity"/>
    <property type="evidence" value="ECO:0007669"/>
    <property type="project" value="InterPro"/>
</dbReference>
<comment type="caution">
    <text evidence="9">The sequence shown here is derived from an EMBL/GenBank/DDBJ whole genome shotgun (WGS) entry which is preliminary data.</text>
</comment>
<name>A0AAD8VPT8_LOLMU</name>
<keyword evidence="3" id="KW-0238">DNA-binding</keyword>
<keyword evidence="10" id="KW-1185">Reference proteome</keyword>
<dbReference type="Pfam" id="PF01486">
    <property type="entry name" value="K-box"/>
    <property type="match status" value="1"/>
</dbReference>
<evidence type="ECO:0000256" key="4">
    <source>
        <dbReference type="ARBA" id="ARBA00023163"/>
    </source>
</evidence>
<feature type="domain" description="MADS-box" evidence="7">
    <location>
        <begin position="1"/>
        <end position="61"/>
    </location>
</feature>
<comment type="subcellular location">
    <subcellularLocation>
        <location evidence="1">Nucleus</location>
    </subcellularLocation>
</comment>
<accession>A0AAD8VPT8</accession>
<dbReference type="Proteomes" id="UP001231189">
    <property type="component" value="Unassembled WGS sequence"/>
</dbReference>
<evidence type="ECO:0000313" key="9">
    <source>
        <dbReference type="EMBL" id="KAK1612605.1"/>
    </source>
</evidence>
<dbReference type="GO" id="GO:0045944">
    <property type="term" value="P:positive regulation of transcription by RNA polymerase II"/>
    <property type="evidence" value="ECO:0007669"/>
    <property type="project" value="InterPro"/>
</dbReference>
<dbReference type="GO" id="GO:0000977">
    <property type="term" value="F:RNA polymerase II transcription regulatory region sequence-specific DNA binding"/>
    <property type="evidence" value="ECO:0007669"/>
    <property type="project" value="InterPro"/>
</dbReference>
<dbReference type="PROSITE" id="PS51297">
    <property type="entry name" value="K_BOX"/>
    <property type="match status" value="1"/>
</dbReference>
<proteinExistence type="predicted"/>
<dbReference type="InterPro" id="IPR002487">
    <property type="entry name" value="TF_Kbox"/>
</dbReference>
<dbReference type="GO" id="GO:0003700">
    <property type="term" value="F:DNA-binding transcription factor activity"/>
    <property type="evidence" value="ECO:0007669"/>
    <property type="project" value="InterPro"/>
</dbReference>
<evidence type="ECO:0000313" key="10">
    <source>
        <dbReference type="Proteomes" id="UP001231189"/>
    </source>
</evidence>
<evidence type="ECO:0000256" key="2">
    <source>
        <dbReference type="ARBA" id="ARBA00023015"/>
    </source>
</evidence>
<feature type="coiled-coil region" evidence="6">
    <location>
        <begin position="130"/>
        <end position="213"/>
    </location>
</feature>
<gene>
    <name evidence="9" type="ORF">QYE76_036278</name>
</gene>
<dbReference type="PRINTS" id="PR00404">
    <property type="entry name" value="MADSDOMAIN"/>
</dbReference>
<dbReference type="Gene3D" id="3.40.1810.10">
    <property type="entry name" value="Transcription factor, MADS-box"/>
    <property type="match status" value="1"/>
</dbReference>
<dbReference type="InterPro" id="IPR050142">
    <property type="entry name" value="MADS-box/MEF2_TF"/>
</dbReference>
<dbReference type="PROSITE" id="PS00350">
    <property type="entry name" value="MADS_BOX_1"/>
    <property type="match status" value="1"/>
</dbReference>
<evidence type="ECO:0000256" key="5">
    <source>
        <dbReference type="ARBA" id="ARBA00023242"/>
    </source>
</evidence>
<dbReference type="PANTHER" id="PTHR48019">
    <property type="entry name" value="SERUM RESPONSE FACTOR HOMOLOG"/>
    <property type="match status" value="1"/>
</dbReference>
<keyword evidence="2" id="KW-0805">Transcription regulation</keyword>
<evidence type="ECO:0000256" key="1">
    <source>
        <dbReference type="ARBA" id="ARBA00004123"/>
    </source>
</evidence>
<dbReference type="SUPFAM" id="SSF55455">
    <property type="entry name" value="SRF-like"/>
    <property type="match status" value="1"/>
</dbReference>
<dbReference type="InterPro" id="IPR002100">
    <property type="entry name" value="TF_MADSbox"/>
</dbReference>
<dbReference type="CDD" id="cd00265">
    <property type="entry name" value="MADS_MEF2_like"/>
    <property type="match status" value="1"/>
</dbReference>
<keyword evidence="5" id="KW-0539">Nucleus</keyword>